<dbReference type="SUPFAM" id="SSF102114">
    <property type="entry name" value="Radical SAM enzymes"/>
    <property type="match status" value="1"/>
</dbReference>
<dbReference type="EMBL" id="JEME01000814">
    <property type="protein sequence ID" value="KYG08969.1"/>
    <property type="molecule type" value="Genomic_DNA"/>
</dbReference>
<dbReference type="AlphaFoldDB" id="A0A150TW84"/>
<organism evidence="2 3">
    <name type="scientific">Sorangium cellulosum</name>
    <name type="common">Polyangium cellulosum</name>
    <dbReference type="NCBI Taxonomy" id="56"/>
    <lineage>
        <taxon>Bacteria</taxon>
        <taxon>Pseudomonadati</taxon>
        <taxon>Myxococcota</taxon>
        <taxon>Polyangia</taxon>
        <taxon>Polyangiales</taxon>
        <taxon>Polyangiaceae</taxon>
        <taxon>Sorangium</taxon>
    </lineage>
</organism>
<dbReference type="SFLD" id="SFLDS00029">
    <property type="entry name" value="Radical_SAM"/>
    <property type="match status" value="1"/>
</dbReference>
<accession>A0A150TW84</accession>
<feature type="domain" description="Radical SAM core" evidence="1">
    <location>
        <begin position="216"/>
        <end position="435"/>
    </location>
</feature>
<protein>
    <submittedName>
        <fullName evidence="2">Radical SAM protein</fullName>
    </submittedName>
</protein>
<dbReference type="InterPro" id="IPR023404">
    <property type="entry name" value="rSAM_horseshoe"/>
</dbReference>
<dbReference type="Pfam" id="PF19864">
    <property type="entry name" value="Radical_SAM_N2"/>
    <property type="match status" value="1"/>
</dbReference>
<dbReference type="PROSITE" id="PS51918">
    <property type="entry name" value="RADICAL_SAM"/>
    <property type="match status" value="1"/>
</dbReference>
<comment type="caution">
    <text evidence="2">The sequence shown here is derived from an EMBL/GenBank/DDBJ whole genome shotgun (WGS) entry which is preliminary data.</text>
</comment>
<dbReference type="PANTHER" id="PTHR42731:SF5">
    <property type="entry name" value="RADICAL SAM DOMAIN PROTEIN"/>
    <property type="match status" value="1"/>
</dbReference>
<name>A0A150TW84_SORCE</name>
<dbReference type="Proteomes" id="UP000075502">
    <property type="component" value="Unassembled WGS sequence"/>
</dbReference>
<dbReference type="GO" id="GO:0051536">
    <property type="term" value="F:iron-sulfur cluster binding"/>
    <property type="evidence" value="ECO:0007669"/>
    <property type="project" value="InterPro"/>
</dbReference>
<dbReference type="Gene3D" id="3.80.30.20">
    <property type="entry name" value="tm_1862 like domain"/>
    <property type="match status" value="1"/>
</dbReference>
<sequence>MSRSAMTTTIRRRLASEIGRIDKQAPFRVALSYPSPYRAGMSSLGFLQIYKLIQAEPGMACERAFLPDDEGVGAEGAPVTYEGLRPLSDFPVIALSVAYELELAGVVRLLELAGLPALREERDGRHPFVLAGGPLTFSNPLPLAPFVDAILMGEADTLAVEVLRLLRDAPSREAALDALAGVPHVFVPARHGAEMPPVARCDDALLPAWSPIRAEETELSNMFLIEAERGCSRGCTYCVMRRSTNGGMRIVPKDRLLELVPEDARRVGLVGAAVSDHPKIVEVVRTLAERGCEVGLSSLRPDRLTDEFVGALRLAGYKTLTTAMDGTSERVRETLERRARPRHLQRAAELARQHGMNRLKLYLMVGVPGETDADVDECVAFVTELSRIVPVALGIAPFCPKRNTPLHGARFAGIDVVNKRLDRLRRGLRGRADVRATSARWAWVEAVLAAGGEAEGRAVLQAVHAGGSFRDYERAFERIKRPEPPRQKSLPLLAAG</sequence>
<reference evidence="2 3" key="1">
    <citation type="submission" date="2014-02" db="EMBL/GenBank/DDBJ databases">
        <title>The small core and large imbalanced accessory genome model reveals a collaborative survival strategy of Sorangium cellulosum strains in nature.</title>
        <authorList>
            <person name="Han K."/>
            <person name="Peng R."/>
            <person name="Blom J."/>
            <person name="Li Y.-Z."/>
        </authorList>
    </citation>
    <scope>NUCLEOTIDE SEQUENCE [LARGE SCALE GENOMIC DNA]</scope>
    <source>
        <strain evidence="2 3">So0007-03</strain>
    </source>
</reference>
<dbReference type="CDD" id="cd01335">
    <property type="entry name" value="Radical_SAM"/>
    <property type="match status" value="1"/>
</dbReference>
<dbReference type="PANTHER" id="PTHR42731">
    <property type="entry name" value="SLL1084 PROTEIN"/>
    <property type="match status" value="1"/>
</dbReference>
<evidence type="ECO:0000259" key="1">
    <source>
        <dbReference type="PROSITE" id="PS51918"/>
    </source>
</evidence>
<dbReference type="InterPro" id="IPR007197">
    <property type="entry name" value="rSAM"/>
</dbReference>
<dbReference type="InterPro" id="IPR006638">
    <property type="entry name" value="Elp3/MiaA/NifB-like_rSAM"/>
</dbReference>
<dbReference type="InterPro" id="IPR058240">
    <property type="entry name" value="rSAM_sf"/>
</dbReference>
<proteinExistence type="predicted"/>
<evidence type="ECO:0000313" key="3">
    <source>
        <dbReference type="Proteomes" id="UP000075502"/>
    </source>
</evidence>
<gene>
    <name evidence="2" type="ORF">BE21_20510</name>
</gene>
<evidence type="ECO:0000313" key="2">
    <source>
        <dbReference type="EMBL" id="KYG08969.1"/>
    </source>
</evidence>
<dbReference type="Pfam" id="PF04055">
    <property type="entry name" value="Radical_SAM"/>
    <property type="match status" value="1"/>
</dbReference>
<dbReference type="InterPro" id="IPR045784">
    <property type="entry name" value="Radical_SAM_N2"/>
</dbReference>
<dbReference type="SMART" id="SM00729">
    <property type="entry name" value="Elp3"/>
    <property type="match status" value="1"/>
</dbReference>
<dbReference type="SFLD" id="SFLDG01082">
    <property type="entry name" value="B12-binding_domain_containing"/>
    <property type="match status" value="1"/>
</dbReference>
<dbReference type="GO" id="GO:0003824">
    <property type="term" value="F:catalytic activity"/>
    <property type="evidence" value="ECO:0007669"/>
    <property type="project" value="InterPro"/>
</dbReference>